<comment type="similarity">
    <text evidence="1 5">Belongs to the aldehyde dehydrogenase family.</text>
</comment>
<accession>A0A2H3IY40</accession>
<dbReference type="Proteomes" id="UP000218811">
    <property type="component" value="Unassembled WGS sequence"/>
</dbReference>
<dbReference type="SUPFAM" id="SSF53720">
    <property type="entry name" value="ALDH-like"/>
    <property type="match status" value="1"/>
</dbReference>
<organism evidence="7 9">
    <name type="scientific">Wolfiporia cocos (strain MD-104)</name>
    <name type="common">Brown rot fungus</name>
    <dbReference type="NCBI Taxonomy" id="742152"/>
    <lineage>
        <taxon>Eukaryota</taxon>
        <taxon>Fungi</taxon>
        <taxon>Dikarya</taxon>
        <taxon>Basidiomycota</taxon>
        <taxon>Agaricomycotina</taxon>
        <taxon>Agaricomycetes</taxon>
        <taxon>Polyporales</taxon>
        <taxon>Phaeolaceae</taxon>
        <taxon>Wolfiporia</taxon>
    </lineage>
</organism>
<evidence type="ECO:0000256" key="3">
    <source>
        <dbReference type="ARBA" id="ARBA00023027"/>
    </source>
</evidence>
<dbReference type="OMA" id="CTVAMKM"/>
<evidence type="ECO:0000313" key="7">
    <source>
        <dbReference type="EMBL" id="PCH34920.1"/>
    </source>
</evidence>
<feature type="domain" description="Aldehyde dehydrogenase" evidence="6">
    <location>
        <begin position="18"/>
        <end position="463"/>
    </location>
</feature>
<feature type="active site" evidence="4">
    <location>
        <position position="255"/>
    </location>
</feature>
<keyword evidence="3" id="KW-0520">NAD</keyword>
<sequence length="483" mass="51480">MSLPFTPLIINGSSRPASNSAQYAVRNPYTQEVVGYAAAATKGDVKDAVEAAERAFPAWEKSLLSTRRDIFMKAADLLETERYAQKIRAALKDETAATDFVVGFNMFTGINGLRVDAGATNQLKGESHMSFIPGARVVTQRRALGVVYAIAPWNFPITLGLRAIVIPLICGNTVILKCAEYAPRTQALIGELLSEAGLPDGVLNVISVDKKDVPARSAEIIAHPAVRKINFTGSALVAKLIAAEAAKHLKPCLFELGGKAPVIVLEDANIERAAKAIASSALIHSGQVCMSTERVIVQREVAPALKEALIKLFSSLKAGGPEETLSAVISQESASRIVTMMRQAQEAGAHVLVGDLAQDQSVVQPHLIVDVTPKMRLWNEESFGPVIALAEAGTLDEAIKLANTSEYSLMAALWTKDVNSAFDVADRINSGTVNVNGPTVHTELGMAGSGFGAGESGYGTFDVAEFTISRQITFHPDQTTPYP</sequence>
<dbReference type="GO" id="GO:0016620">
    <property type="term" value="F:oxidoreductase activity, acting on the aldehyde or oxo group of donors, NAD or NADP as acceptor"/>
    <property type="evidence" value="ECO:0007669"/>
    <property type="project" value="InterPro"/>
</dbReference>
<dbReference type="PROSITE" id="PS00687">
    <property type="entry name" value="ALDEHYDE_DEHYDR_GLU"/>
    <property type="match status" value="1"/>
</dbReference>
<name>A0A2H3IY40_WOLCO</name>
<proteinExistence type="inferred from homology"/>
<dbReference type="InterPro" id="IPR029510">
    <property type="entry name" value="Ald_DH_CS_GLU"/>
</dbReference>
<dbReference type="Pfam" id="PF00171">
    <property type="entry name" value="Aldedh"/>
    <property type="match status" value="1"/>
</dbReference>
<reference evidence="7 9" key="1">
    <citation type="journal article" date="2012" name="Science">
        <title>The Paleozoic origin of enzymatic lignin decomposition reconstructed from 31 fungal genomes.</title>
        <authorList>
            <person name="Floudas D."/>
            <person name="Binder M."/>
            <person name="Riley R."/>
            <person name="Barry K."/>
            <person name="Blanchette R.A."/>
            <person name="Henrissat B."/>
            <person name="Martinez A.T."/>
            <person name="Otillar R."/>
            <person name="Spatafora J.W."/>
            <person name="Yadav J.S."/>
            <person name="Aerts A."/>
            <person name="Benoit I."/>
            <person name="Boyd A."/>
            <person name="Carlson A."/>
            <person name="Copeland A."/>
            <person name="Coutinho P.M."/>
            <person name="de Vries R.P."/>
            <person name="Ferreira P."/>
            <person name="Findley K."/>
            <person name="Foster B."/>
            <person name="Gaskell J."/>
            <person name="Glotzer D."/>
            <person name="Gorecki P."/>
            <person name="Heitman J."/>
            <person name="Hesse C."/>
            <person name="Hori C."/>
            <person name="Igarashi K."/>
            <person name="Jurgens J.A."/>
            <person name="Kallen N."/>
            <person name="Kersten P."/>
            <person name="Kohler A."/>
            <person name="Kuees U."/>
            <person name="Kumar T.K.A."/>
            <person name="Kuo A."/>
            <person name="LaButti K."/>
            <person name="Larrondo L.F."/>
            <person name="Lindquist E."/>
            <person name="Ling A."/>
            <person name="Lombard V."/>
            <person name="Lucas S."/>
            <person name="Lundell T."/>
            <person name="Martin R."/>
            <person name="McLaughlin D.J."/>
            <person name="Morgenstern I."/>
            <person name="Morin E."/>
            <person name="Murat C."/>
            <person name="Nagy L.G."/>
            <person name="Nolan M."/>
            <person name="Ohm R.A."/>
            <person name="Patyshakuliyeva A."/>
            <person name="Rokas A."/>
            <person name="Ruiz-Duenas F.J."/>
            <person name="Sabat G."/>
            <person name="Salamov A."/>
            <person name="Samejima M."/>
            <person name="Schmutz J."/>
            <person name="Slot J.C."/>
            <person name="St John F."/>
            <person name="Stenlid J."/>
            <person name="Sun H."/>
            <person name="Sun S."/>
            <person name="Syed K."/>
            <person name="Tsang A."/>
            <person name="Wiebenga A."/>
            <person name="Young D."/>
            <person name="Pisabarro A."/>
            <person name="Eastwood D.C."/>
            <person name="Martin F."/>
            <person name="Cullen D."/>
            <person name="Grigoriev I.V."/>
            <person name="Hibbett D.S."/>
        </authorList>
    </citation>
    <scope>NUCLEOTIDE SEQUENCE [LARGE SCALE GENOMIC DNA]</scope>
    <source>
        <strain evidence="7 9">MD-104</strain>
    </source>
</reference>
<evidence type="ECO:0000256" key="1">
    <source>
        <dbReference type="ARBA" id="ARBA00009986"/>
    </source>
</evidence>
<dbReference type="STRING" id="742152.A0A2H3IY40"/>
<feature type="non-terminal residue" evidence="7">
    <location>
        <position position="483"/>
    </location>
</feature>
<dbReference type="EMBL" id="KB468172">
    <property type="protein sequence ID" value="PCH45156.1"/>
    <property type="molecule type" value="Genomic_DNA"/>
</dbReference>
<dbReference type="InterPro" id="IPR016163">
    <property type="entry name" value="Ald_DH_C"/>
</dbReference>
<protein>
    <submittedName>
        <fullName evidence="7">Aldehyde dehydrogenase</fullName>
    </submittedName>
</protein>
<dbReference type="EMBL" id="KB467832">
    <property type="protein sequence ID" value="PCH34920.1"/>
    <property type="molecule type" value="Genomic_DNA"/>
</dbReference>
<evidence type="ECO:0000313" key="9">
    <source>
        <dbReference type="Proteomes" id="UP000218811"/>
    </source>
</evidence>
<evidence type="ECO:0000256" key="2">
    <source>
        <dbReference type="ARBA" id="ARBA00023002"/>
    </source>
</evidence>
<dbReference type="PANTHER" id="PTHR42986:SF1">
    <property type="entry name" value="BENZALDEHYDE DEHYDROGENASE YFMT"/>
    <property type="match status" value="1"/>
</dbReference>
<evidence type="ECO:0000256" key="5">
    <source>
        <dbReference type="RuleBase" id="RU003345"/>
    </source>
</evidence>
<keyword evidence="2 5" id="KW-0560">Oxidoreductase</keyword>
<evidence type="ECO:0000259" key="6">
    <source>
        <dbReference type="Pfam" id="PF00171"/>
    </source>
</evidence>
<dbReference type="AlphaFoldDB" id="A0A2H3IY40"/>
<dbReference type="Gene3D" id="3.40.309.10">
    <property type="entry name" value="Aldehyde Dehydrogenase, Chain A, domain 2"/>
    <property type="match status" value="1"/>
</dbReference>
<dbReference type="InterPro" id="IPR016162">
    <property type="entry name" value="Ald_DH_N"/>
</dbReference>
<dbReference type="InterPro" id="IPR016161">
    <property type="entry name" value="Ald_DH/histidinol_DH"/>
</dbReference>
<dbReference type="Gene3D" id="3.40.605.10">
    <property type="entry name" value="Aldehyde Dehydrogenase, Chain A, domain 1"/>
    <property type="match status" value="1"/>
</dbReference>
<dbReference type="InterPro" id="IPR015590">
    <property type="entry name" value="Aldehyde_DH_dom"/>
</dbReference>
<keyword evidence="9" id="KW-1185">Reference proteome</keyword>
<dbReference type="PANTHER" id="PTHR42986">
    <property type="entry name" value="BENZALDEHYDE DEHYDROGENASE YFMT"/>
    <property type="match status" value="1"/>
</dbReference>
<gene>
    <name evidence="7" type="ORF">WOLCODRAFT_125200</name>
    <name evidence="8" type="ORF">WOLCODRAFT_129503</name>
</gene>
<evidence type="ECO:0000313" key="8">
    <source>
        <dbReference type="EMBL" id="PCH45156.1"/>
    </source>
</evidence>
<evidence type="ECO:0000256" key="4">
    <source>
        <dbReference type="PROSITE-ProRule" id="PRU10007"/>
    </source>
</evidence>
<dbReference type="OrthoDB" id="310895at2759"/>